<dbReference type="Pfam" id="PF09004">
    <property type="entry name" value="ALKBH8_N"/>
    <property type="match status" value="1"/>
</dbReference>
<dbReference type="Proteomes" id="UP001152795">
    <property type="component" value="Unassembled WGS sequence"/>
</dbReference>
<dbReference type="GO" id="GO:0046872">
    <property type="term" value="F:metal ion binding"/>
    <property type="evidence" value="ECO:0007669"/>
    <property type="project" value="InterPro"/>
</dbReference>
<dbReference type="InterPro" id="IPR013819">
    <property type="entry name" value="LipOase_C"/>
</dbReference>
<dbReference type="InterPro" id="IPR015095">
    <property type="entry name" value="AlkB_hom8_N"/>
</dbReference>
<dbReference type="PANTHER" id="PTHR11771">
    <property type="entry name" value="LIPOXYGENASE"/>
    <property type="match status" value="1"/>
</dbReference>
<protein>
    <submittedName>
        <fullName evidence="1">Allene oxide synthase-lipoxygenase -like</fullName>
    </submittedName>
</protein>
<dbReference type="GO" id="GO:0016702">
    <property type="term" value="F:oxidoreductase activity, acting on single donors with incorporation of molecular oxygen, incorporation of two atoms of oxygen"/>
    <property type="evidence" value="ECO:0007669"/>
    <property type="project" value="InterPro"/>
</dbReference>
<comment type="caution">
    <text evidence="1">The sequence shown here is derived from an EMBL/GenBank/DDBJ whole genome shotgun (WGS) entry which is preliminary data.</text>
</comment>
<dbReference type="Gene3D" id="3.10.450.60">
    <property type="match status" value="1"/>
</dbReference>
<dbReference type="EMBL" id="CACRXK020001551">
    <property type="protein sequence ID" value="CAB3989786.1"/>
    <property type="molecule type" value="Genomic_DNA"/>
</dbReference>
<keyword evidence="2" id="KW-1185">Reference proteome</keyword>
<name>A0A7D9DPR0_PARCT</name>
<evidence type="ECO:0000313" key="2">
    <source>
        <dbReference type="Proteomes" id="UP001152795"/>
    </source>
</evidence>
<dbReference type="AlphaFoldDB" id="A0A7D9DPR0"/>
<dbReference type="Pfam" id="PF00305">
    <property type="entry name" value="Lipoxygenase"/>
    <property type="match status" value="1"/>
</dbReference>
<accession>A0A7D9DPR0</accession>
<organism evidence="1 2">
    <name type="scientific">Paramuricea clavata</name>
    <name type="common">Red gorgonian</name>
    <name type="synonym">Violescent sea-whip</name>
    <dbReference type="NCBI Taxonomy" id="317549"/>
    <lineage>
        <taxon>Eukaryota</taxon>
        <taxon>Metazoa</taxon>
        <taxon>Cnidaria</taxon>
        <taxon>Anthozoa</taxon>
        <taxon>Octocorallia</taxon>
        <taxon>Malacalcyonacea</taxon>
        <taxon>Plexauridae</taxon>
        <taxon>Paramuricea</taxon>
    </lineage>
</organism>
<dbReference type="GO" id="GO:0034440">
    <property type="term" value="P:lipid oxidation"/>
    <property type="evidence" value="ECO:0007669"/>
    <property type="project" value="InterPro"/>
</dbReference>
<dbReference type="InterPro" id="IPR000907">
    <property type="entry name" value="LipOase"/>
</dbReference>
<dbReference type="GO" id="GO:0016706">
    <property type="term" value="F:2-oxoglutarate-dependent dioxygenase activity"/>
    <property type="evidence" value="ECO:0007669"/>
    <property type="project" value="InterPro"/>
</dbReference>
<proteinExistence type="predicted"/>
<reference evidence="1" key="1">
    <citation type="submission" date="2020-04" db="EMBL/GenBank/DDBJ databases">
        <authorList>
            <person name="Alioto T."/>
            <person name="Alioto T."/>
            <person name="Gomez Garrido J."/>
        </authorList>
    </citation>
    <scope>NUCLEOTIDE SEQUENCE</scope>
    <source>
        <strain evidence="1">A484AB</strain>
    </source>
</reference>
<sequence length="444" mass="51476">MGPVLFLVMINDLLDEWPDRWKCVDDSTATESVMVDCSSNLQDLVDYIYNWTVTNNMKLNVTKCKEMILDFGRVKRSFPALLIENTEVERVNSAQILGVTIQTKMNWNEHVNKIVKKSGKRLYMLRLLKRANADTRMLSIAFTTIIRPVLEYACQVWHFNIPAFLPNSKDSGKAITEQRKKEVSENRKAYKWGTDARYTQDLPGFVEAKNPHSLPKDVRFTDEATLSLFRAGLKDFTNLGLSHIFDICDSWDSLEDFRHLITPAIDTDLPHAAEYWRDDVWFGAQFLNGSNPEVIRKCEKLPVNFPVKNKTVDKLLDRGYNLDKAITNGLIFLVDYKILEGVATMNKPKDKRYITAAMGLFYLRKNDDMVPIAIQLGQQPGESNPIWTPLQDTEWDWLMAKLWLRCADTQYHQVNVISTQNLLISLLQYKWFYYEKWQNAVFSS</sequence>
<dbReference type="GO" id="GO:0008168">
    <property type="term" value="F:methyltransferase activity"/>
    <property type="evidence" value="ECO:0007669"/>
    <property type="project" value="InterPro"/>
</dbReference>
<dbReference type="PROSITE" id="PS51393">
    <property type="entry name" value="LIPOXYGENASE_3"/>
    <property type="match status" value="1"/>
</dbReference>
<dbReference type="SUPFAM" id="SSF48484">
    <property type="entry name" value="Lipoxigenase"/>
    <property type="match status" value="1"/>
</dbReference>
<dbReference type="OrthoDB" id="5947901at2759"/>
<dbReference type="Gene3D" id="1.20.245.10">
    <property type="entry name" value="Lipoxygenase-1, Domain 5"/>
    <property type="match status" value="1"/>
</dbReference>
<gene>
    <name evidence="1" type="ORF">PACLA_8A068419</name>
</gene>
<evidence type="ECO:0000313" key="1">
    <source>
        <dbReference type="EMBL" id="CAB3989786.1"/>
    </source>
</evidence>
<dbReference type="InterPro" id="IPR036226">
    <property type="entry name" value="LipOase_C_sf"/>
</dbReference>